<evidence type="ECO:0000313" key="3">
    <source>
        <dbReference type="Proteomes" id="UP000000488"/>
    </source>
</evidence>
<proteinExistence type="predicted"/>
<gene>
    <name evidence="2" type="ordered locus">LILAB_18465</name>
</gene>
<keyword evidence="1" id="KW-0175">Coiled coil</keyword>
<sequence>MLQALEKLVQFVSVNEAQSKQSYEHFRAAMPDVPLPPWEELPGTAVTHAADQRADVAEGMANLLRAERDDGRRECALLREELARTKRELLMLREPAPMGVASPPAEGSA</sequence>
<reference evidence="2 3" key="1">
    <citation type="journal article" date="2011" name="J. Bacteriol.">
        <title>Genome sequence of the halotolerant marine bacterium Myxococcus fulvus HW-1.</title>
        <authorList>
            <person name="Li Z.F."/>
            <person name="Li X."/>
            <person name="Liu H."/>
            <person name="Liu X."/>
            <person name="Han K."/>
            <person name="Wu Z.H."/>
            <person name="Hu W."/>
            <person name="Li F.F."/>
            <person name="Li Y.Z."/>
        </authorList>
    </citation>
    <scope>NUCLEOTIDE SEQUENCE [LARGE SCALE GENOMIC DNA]</scope>
    <source>
        <strain evidence="3">ATCC BAA-855 / HW-1</strain>
    </source>
</reference>
<dbReference type="Proteomes" id="UP000000488">
    <property type="component" value="Chromosome"/>
</dbReference>
<name>F8C6K6_MYXFH</name>
<evidence type="ECO:0000313" key="2">
    <source>
        <dbReference type="EMBL" id="AEI65595.1"/>
    </source>
</evidence>
<evidence type="ECO:0000256" key="1">
    <source>
        <dbReference type="SAM" id="Coils"/>
    </source>
</evidence>
<organism evidence="2 3">
    <name type="scientific">Myxococcus fulvus (strain ATCC BAA-855 / HW-1)</name>
    <dbReference type="NCBI Taxonomy" id="483219"/>
    <lineage>
        <taxon>Bacteria</taxon>
        <taxon>Pseudomonadati</taxon>
        <taxon>Myxococcota</taxon>
        <taxon>Myxococcia</taxon>
        <taxon>Myxococcales</taxon>
        <taxon>Cystobacterineae</taxon>
        <taxon>Myxococcaceae</taxon>
        <taxon>Myxococcus</taxon>
    </lineage>
</organism>
<dbReference type="HOGENOM" id="CLU_2181017_0_0_7"/>
<dbReference type="KEGG" id="mfu:LILAB_18465"/>
<dbReference type="AlphaFoldDB" id="F8C6K6"/>
<feature type="coiled-coil region" evidence="1">
    <location>
        <begin position="61"/>
        <end position="88"/>
    </location>
</feature>
<protein>
    <submittedName>
        <fullName evidence="2">Uncharacterized protein</fullName>
    </submittedName>
</protein>
<dbReference type="STRING" id="483219.LILAB_18465"/>
<dbReference type="EMBL" id="CP002830">
    <property type="protein sequence ID" value="AEI65595.1"/>
    <property type="molecule type" value="Genomic_DNA"/>
</dbReference>
<accession>F8C6K6</accession>